<dbReference type="OrthoDB" id="66620at2759"/>
<gene>
    <name evidence="8" type="ORF">RHSIM_Rhsim01G0071700</name>
</gene>
<dbReference type="Proteomes" id="UP000626092">
    <property type="component" value="Unassembled WGS sequence"/>
</dbReference>
<feature type="domain" description="ABC-2 type transporter transmembrane" evidence="7">
    <location>
        <begin position="176"/>
        <end position="238"/>
    </location>
</feature>
<organism evidence="8 9">
    <name type="scientific">Rhododendron simsii</name>
    <name type="common">Sims's rhododendron</name>
    <dbReference type="NCBI Taxonomy" id="118357"/>
    <lineage>
        <taxon>Eukaryota</taxon>
        <taxon>Viridiplantae</taxon>
        <taxon>Streptophyta</taxon>
        <taxon>Embryophyta</taxon>
        <taxon>Tracheophyta</taxon>
        <taxon>Spermatophyta</taxon>
        <taxon>Magnoliopsida</taxon>
        <taxon>eudicotyledons</taxon>
        <taxon>Gunneridae</taxon>
        <taxon>Pentapetalae</taxon>
        <taxon>asterids</taxon>
        <taxon>Ericales</taxon>
        <taxon>Ericaceae</taxon>
        <taxon>Ericoideae</taxon>
        <taxon>Rhodoreae</taxon>
        <taxon>Rhododendron</taxon>
    </lineage>
</organism>
<comment type="subcellular location">
    <subcellularLocation>
        <location evidence="1">Membrane</location>
        <topology evidence="1">Multi-pass membrane protein</topology>
    </subcellularLocation>
</comment>
<dbReference type="Pfam" id="PF01061">
    <property type="entry name" value="ABC2_membrane"/>
    <property type="match status" value="1"/>
</dbReference>
<evidence type="ECO:0000256" key="2">
    <source>
        <dbReference type="ARBA" id="ARBA00022692"/>
    </source>
</evidence>
<evidence type="ECO:0000313" key="8">
    <source>
        <dbReference type="EMBL" id="KAF7152498.1"/>
    </source>
</evidence>
<accession>A0A834HEM9</accession>
<keyword evidence="4 6" id="KW-0472">Membrane</keyword>
<dbReference type="GO" id="GO:0016020">
    <property type="term" value="C:membrane"/>
    <property type="evidence" value="ECO:0007669"/>
    <property type="project" value="UniProtKB-SubCell"/>
</dbReference>
<dbReference type="InterPro" id="IPR013525">
    <property type="entry name" value="ABC2_TM"/>
</dbReference>
<dbReference type="PANTHER" id="PTHR48040:SF60">
    <property type="entry name" value="ABC TRANSPORTER DOMAIN-CONTAINING PROTEIN"/>
    <property type="match status" value="1"/>
</dbReference>
<evidence type="ECO:0000256" key="1">
    <source>
        <dbReference type="ARBA" id="ARBA00004141"/>
    </source>
</evidence>
<evidence type="ECO:0000256" key="5">
    <source>
        <dbReference type="SAM" id="MobiDB-lite"/>
    </source>
</evidence>
<evidence type="ECO:0000256" key="4">
    <source>
        <dbReference type="ARBA" id="ARBA00023136"/>
    </source>
</evidence>
<keyword evidence="9" id="KW-1185">Reference proteome</keyword>
<feature type="transmembrane region" description="Helical" evidence="6">
    <location>
        <begin position="183"/>
        <end position="202"/>
    </location>
</feature>
<reference evidence="8" key="1">
    <citation type="submission" date="2019-11" db="EMBL/GenBank/DDBJ databases">
        <authorList>
            <person name="Liu Y."/>
            <person name="Hou J."/>
            <person name="Li T.-Q."/>
            <person name="Guan C.-H."/>
            <person name="Wu X."/>
            <person name="Wu H.-Z."/>
            <person name="Ling F."/>
            <person name="Zhang R."/>
            <person name="Shi X.-G."/>
            <person name="Ren J.-P."/>
            <person name="Chen E.-F."/>
            <person name="Sun J.-M."/>
        </authorList>
    </citation>
    <scope>NUCLEOTIDE SEQUENCE</scope>
    <source>
        <strain evidence="8">Adult_tree_wgs_1</strain>
        <tissue evidence="8">Leaves</tissue>
    </source>
</reference>
<dbReference type="GO" id="GO:0140359">
    <property type="term" value="F:ABC-type transporter activity"/>
    <property type="evidence" value="ECO:0007669"/>
    <property type="project" value="InterPro"/>
</dbReference>
<dbReference type="EMBL" id="WJXA01000001">
    <property type="protein sequence ID" value="KAF7152498.1"/>
    <property type="molecule type" value="Genomic_DNA"/>
</dbReference>
<dbReference type="AlphaFoldDB" id="A0A834HEM9"/>
<evidence type="ECO:0000256" key="3">
    <source>
        <dbReference type="ARBA" id="ARBA00022989"/>
    </source>
</evidence>
<keyword evidence="3 6" id="KW-1133">Transmembrane helix</keyword>
<evidence type="ECO:0000256" key="6">
    <source>
        <dbReference type="SAM" id="Phobius"/>
    </source>
</evidence>
<feature type="region of interest" description="Disordered" evidence="5">
    <location>
        <begin position="34"/>
        <end position="77"/>
    </location>
</feature>
<dbReference type="PANTHER" id="PTHR48040">
    <property type="entry name" value="PLEIOTROPIC DRUG RESISTANCE PROTEIN 1-LIKE ISOFORM X1"/>
    <property type="match status" value="1"/>
</dbReference>
<proteinExistence type="predicted"/>
<feature type="region of interest" description="Disordered" evidence="5">
    <location>
        <begin position="96"/>
        <end position="115"/>
    </location>
</feature>
<evidence type="ECO:0000313" key="9">
    <source>
        <dbReference type="Proteomes" id="UP000626092"/>
    </source>
</evidence>
<evidence type="ECO:0000259" key="7">
    <source>
        <dbReference type="Pfam" id="PF01061"/>
    </source>
</evidence>
<keyword evidence="2 6" id="KW-0812">Transmembrane</keyword>
<name>A0A834HEM9_RHOSS</name>
<comment type="caution">
    <text evidence="8">The sequence shown here is derived from an EMBL/GenBank/DDBJ whole genome shotgun (WGS) entry which is preliminary data.</text>
</comment>
<protein>
    <recommendedName>
        <fullName evidence="7">ABC-2 type transporter transmembrane domain-containing protein</fullName>
    </recommendedName>
</protein>
<sequence length="246" mass="27504">MKTSSWPKPNSKTTPYSNFFTFFDHPDLYHGTTLNKRPKIGHGDDTTLNNSPKTNDTEPSETSPFKGIHSTSLSANETNEDHNRIVGFFLGWDQKDRTLPEGPPSPNGSDTSVSVGSNTHIITSVSVATRQLLDIEGENSILRAQVVELSHRLQSLNEILRQEMQIARIGKRRFIKRTKQQDLMNLLGAMYAAVIFLGATNASSVQSIVAIERTVFYRESAAGMYSELPYAFAQVISYRYLMGKEL</sequence>